<dbReference type="InterPro" id="IPR047777">
    <property type="entry name" value="LapA-like_RM"/>
</dbReference>
<dbReference type="Proteomes" id="UP001597106">
    <property type="component" value="Unassembled WGS sequence"/>
</dbReference>
<dbReference type="NCBIfam" id="NF033682">
    <property type="entry name" value="retention_LapA"/>
    <property type="match status" value="1"/>
</dbReference>
<accession>A0ABW3GJW1</accession>
<dbReference type="EMBL" id="JBHTJW010000005">
    <property type="protein sequence ID" value="MFD0930891.1"/>
    <property type="molecule type" value="Genomic_DNA"/>
</dbReference>
<protein>
    <submittedName>
        <fullName evidence="2">Retention module-containing protein</fullName>
    </submittedName>
</protein>
<evidence type="ECO:0000313" key="2">
    <source>
        <dbReference type="EMBL" id="MFD0930891.1"/>
    </source>
</evidence>
<dbReference type="InterPro" id="IPR013783">
    <property type="entry name" value="Ig-like_fold"/>
</dbReference>
<evidence type="ECO:0000259" key="1">
    <source>
        <dbReference type="Pfam" id="PF19077"/>
    </source>
</evidence>
<gene>
    <name evidence="2" type="ORF">ACFQ1T_13965</name>
</gene>
<feature type="non-terminal residue" evidence="2">
    <location>
        <position position="960"/>
    </location>
</feature>
<dbReference type="NCBIfam" id="NF033510">
    <property type="entry name" value="Ca_tandemer"/>
    <property type="match status" value="6"/>
</dbReference>
<dbReference type="InterPro" id="IPR049826">
    <property type="entry name" value="Ig-like_ice"/>
</dbReference>
<proteinExistence type="predicted"/>
<organism evidence="2 3">
    <name type="scientific">Methylophilus glucosoxydans</name>
    <dbReference type="NCBI Taxonomy" id="752553"/>
    <lineage>
        <taxon>Bacteria</taxon>
        <taxon>Pseudomonadati</taxon>
        <taxon>Pseudomonadota</taxon>
        <taxon>Betaproteobacteria</taxon>
        <taxon>Nitrosomonadales</taxon>
        <taxon>Methylophilaceae</taxon>
        <taxon>Methylophilus</taxon>
    </lineage>
</organism>
<feature type="domain" description="Bacterial Ig-like" evidence="1">
    <location>
        <begin position="395"/>
        <end position="488"/>
    </location>
</feature>
<keyword evidence="3" id="KW-1185">Reference proteome</keyword>
<dbReference type="InterPro" id="IPR044016">
    <property type="entry name" value="Big_13"/>
</dbReference>
<feature type="domain" description="Bacterial Ig-like" evidence="1">
    <location>
        <begin position="614"/>
        <end position="704"/>
    </location>
</feature>
<dbReference type="Gene3D" id="2.60.40.10">
    <property type="entry name" value="Immunoglobulins"/>
    <property type="match status" value="6"/>
</dbReference>
<reference evidence="3" key="1">
    <citation type="journal article" date="2019" name="Int. J. Syst. Evol. Microbiol.">
        <title>The Global Catalogue of Microorganisms (GCM) 10K type strain sequencing project: providing services to taxonomists for standard genome sequencing and annotation.</title>
        <authorList>
            <consortium name="The Broad Institute Genomics Platform"/>
            <consortium name="The Broad Institute Genome Sequencing Center for Infectious Disease"/>
            <person name="Wu L."/>
            <person name="Ma J."/>
        </authorList>
    </citation>
    <scope>NUCLEOTIDE SEQUENCE [LARGE SCALE GENOMIC DNA]</scope>
    <source>
        <strain evidence="3">CCUG 59685</strain>
    </source>
</reference>
<name>A0ABW3GJW1_9PROT</name>
<dbReference type="Pfam" id="PF19077">
    <property type="entry name" value="Big_13"/>
    <property type="match status" value="2"/>
</dbReference>
<evidence type="ECO:0000313" key="3">
    <source>
        <dbReference type="Proteomes" id="UP001597106"/>
    </source>
</evidence>
<dbReference type="NCBIfam" id="NF012196">
    <property type="entry name" value="Ig_like_ice"/>
    <property type="match status" value="4"/>
</dbReference>
<dbReference type="RefSeq" id="WP_379077872.1">
    <property type="nucleotide sequence ID" value="NZ_JBHTJW010000005.1"/>
</dbReference>
<sequence length="960" mass="96599">MATVIGTVTNVQGMAIVVDANGSRHMLKQGETLHAGDKVITASGAAVTVKLANGETVNFAEAQTVKITDNLAQVDVSDVTENAVNQAVFDAVLTALNEGRDVTEVLDNPAAGEAGSDGNASFVNLDRIQTPDAAGANYNGGNGAGADAGAVNIPPNYVYLLPATSSPTVTLLNDQAPEGLLSASEVTNGQTTARIGLPIGVEPGDVVNVVHNTGSITVTLTAENIAAGFVDVSIPVPSSLEGQTLLVSASVTNQSGQTSPTASDSAVVDTTPPEITITLDSNIAGDGVVNIAESTSPGIPVTGTVTGEFKTGDVVTITVNGKDFTVAVDASGKFTINVPGADLAADPDKTVDAKITTTDTAGNSTTATTKQAYDVDTTPPDLSKISGELPETVVDDTGVSQTDNITKNTQPTLTGTTEKVTDKVEVTIDGNKYTATVTAGPNGTAVWSLSLKDINAAPLTSKTYTPVLTVTDLAGNVSTKNSETFTVDADAPKITITLDSNIAGDGVVNLTESQSAGIPVTGTVTGEFKTGDVVTITVNGKDFTGAVDANGKFTINVPGADLATDPDKTVDAKITTTDIAGNSTTATTKQAYDVDTTPPDLSKISGQLPETVIDDTGASQTDNITKNQAPTLIGTTENVTDKVVVTIDGKDYTATVSAGPNGTAVWTVPLTGAALNSGTYTPIITVTDLAGNVSTKNSETFTVDVDAPKVTITLDSNIAGDGVVNLTESQSAGIPVTGKVAGEFKAGDIVTITVNGNNYTGAVDANGNFSIKVPGADLAGDSDRTVDAKITVTDVAGNSTSASDTQVYSVDVAPPALAISLDANVAGDGIVNVAESTAASIPVTGTVSGQFKVGDIVTLTINNKTFTGAVLDGGKFSINVPGADLAADADSTIFASVTTTNTVGNSATATDTQTYTVNLLPPALAISLDANVAGDGIVNVAESTAAAIPVTGTVSGQFKA</sequence>
<comment type="caution">
    <text evidence="2">The sequence shown here is derived from an EMBL/GenBank/DDBJ whole genome shotgun (WGS) entry which is preliminary data.</text>
</comment>